<dbReference type="PANTHER" id="PTHR30627:SF2">
    <property type="entry name" value="PEPTIDOGLYCAN D,D-TRANSPEPTIDASE MRDA"/>
    <property type="match status" value="1"/>
</dbReference>
<evidence type="ECO:0000256" key="1">
    <source>
        <dbReference type="ARBA" id="ARBA00004167"/>
    </source>
</evidence>
<keyword evidence="17" id="KW-0131">Cell cycle</keyword>
<evidence type="ECO:0000256" key="5">
    <source>
        <dbReference type="ARBA" id="ARBA00012448"/>
    </source>
</evidence>
<dbReference type="Pfam" id="PF00905">
    <property type="entry name" value="Transpeptidase"/>
    <property type="match status" value="1"/>
</dbReference>
<dbReference type="GO" id="GO:0008658">
    <property type="term" value="F:penicillin binding"/>
    <property type="evidence" value="ECO:0007669"/>
    <property type="project" value="InterPro"/>
</dbReference>
<evidence type="ECO:0000256" key="7">
    <source>
        <dbReference type="ARBA" id="ARBA00022692"/>
    </source>
</evidence>
<proteinExistence type="inferred from homology"/>
<evidence type="ECO:0000313" key="18">
    <source>
        <dbReference type="Proteomes" id="UP000199687"/>
    </source>
</evidence>
<keyword evidence="18" id="KW-1185">Reference proteome</keyword>
<evidence type="ECO:0000256" key="10">
    <source>
        <dbReference type="ARBA" id="ARBA00022989"/>
    </source>
</evidence>
<evidence type="ECO:0000256" key="4">
    <source>
        <dbReference type="ARBA" id="ARBA00007171"/>
    </source>
</evidence>
<dbReference type="RefSeq" id="WP_089738605.1">
    <property type="nucleotide sequence ID" value="NZ_FOGL01000001.1"/>
</dbReference>
<dbReference type="EC" id="3.4.16.4" evidence="5"/>
<dbReference type="GO" id="GO:0071972">
    <property type="term" value="F:peptidoglycan L,D-transpeptidase activity"/>
    <property type="evidence" value="ECO:0007669"/>
    <property type="project" value="TreeGrafter"/>
</dbReference>
<dbReference type="SUPFAM" id="SSF56519">
    <property type="entry name" value="Penicillin binding protein dimerisation domain"/>
    <property type="match status" value="1"/>
</dbReference>
<evidence type="ECO:0000256" key="14">
    <source>
        <dbReference type="SAM" id="Phobius"/>
    </source>
</evidence>
<evidence type="ECO:0000256" key="9">
    <source>
        <dbReference type="ARBA" id="ARBA00022984"/>
    </source>
</evidence>
<dbReference type="Pfam" id="PF03717">
    <property type="entry name" value="PBP_dimer"/>
    <property type="match status" value="1"/>
</dbReference>
<dbReference type="Gene3D" id="3.90.1310.10">
    <property type="entry name" value="Penicillin-binding protein 2a (Domain 2)"/>
    <property type="match status" value="1"/>
</dbReference>
<keyword evidence="7 14" id="KW-0812">Transmembrane</keyword>
<comment type="subcellular location">
    <subcellularLocation>
        <location evidence="2">Cell membrane</location>
    </subcellularLocation>
    <subcellularLocation>
        <location evidence="1">Membrane</location>
        <topology evidence="1">Single-pass membrane protein</topology>
    </subcellularLocation>
</comment>
<dbReference type="GO" id="GO:0008360">
    <property type="term" value="P:regulation of cell shape"/>
    <property type="evidence" value="ECO:0007669"/>
    <property type="project" value="UniProtKB-KW"/>
</dbReference>
<comment type="catalytic activity">
    <reaction evidence="13">
        <text>Preferential cleavage: (Ac)2-L-Lys-D-Ala-|-D-Ala. Also transpeptidation of peptidyl-alanyl moieties that are N-acyl substituents of D-alanine.</text>
        <dbReference type="EC" id="3.4.16.4"/>
    </reaction>
</comment>
<keyword evidence="6" id="KW-1003">Cell membrane</keyword>
<reference evidence="17 18" key="1">
    <citation type="submission" date="2016-10" db="EMBL/GenBank/DDBJ databases">
        <authorList>
            <person name="de Groot N.N."/>
        </authorList>
    </citation>
    <scope>NUCLEOTIDE SEQUENCE [LARGE SCALE GENOMIC DNA]</scope>
    <source>
        <strain evidence="17 18">CGMCC 1.7727</strain>
    </source>
</reference>
<evidence type="ECO:0000256" key="11">
    <source>
        <dbReference type="ARBA" id="ARBA00023136"/>
    </source>
</evidence>
<accession>A0A1H9M0Y3</accession>
<dbReference type="AlphaFoldDB" id="A0A1H9M0Y3"/>
<keyword evidence="12" id="KW-0961">Cell wall biogenesis/degradation</keyword>
<dbReference type="GO" id="GO:0051301">
    <property type="term" value="P:cell division"/>
    <property type="evidence" value="ECO:0007669"/>
    <property type="project" value="UniProtKB-KW"/>
</dbReference>
<evidence type="ECO:0000256" key="6">
    <source>
        <dbReference type="ARBA" id="ARBA00022475"/>
    </source>
</evidence>
<dbReference type="InterPro" id="IPR050515">
    <property type="entry name" value="Beta-lactam/transpept"/>
</dbReference>
<dbReference type="EMBL" id="FOGL01000001">
    <property type="protein sequence ID" value="SER17115.1"/>
    <property type="molecule type" value="Genomic_DNA"/>
</dbReference>
<dbReference type="SUPFAM" id="SSF56601">
    <property type="entry name" value="beta-lactamase/transpeptidase-like"/>
    <property type="match status" value="1"/>
</dbReference>
<feature type="transmembrane region" description="Helical" evidence="14">
    <location>
        <begin position="20"/>
        <end position="44"/>
    </location>
</feature>
<dbReference type="InterPro" id="IPR012338">
    <property type="entry name" value="Beta-lactam/transpept-like"/>
</dbReference>
<gene>
    <name evidence="17" type="ORF">SAMN04487944_101489</name>
</gene>
<dbReference type="GO" id="GO:0009252">
    <property type="term" value="P:peptidoglycan biosynthetic process"/>
    <property type="evidence" value="ECO:0007669"/>
    <property type="project" value="UniProtKB-UniPathway"/>
</dbReference>
<protein>
    <recommendedName>
        <fullName evidence="5">serine-type D-Ala-D-Ala carboxypeptidase</fullName>
        <ecNumber evidence="5">3.4.16.4</ecNumber>
    </recommendedName>
</protein>
<dbReference type="OrthoDB" id="9770103at2"/>
<dbReference type="InterPro" id="IPR005311">
    <property type="entry name" value="PBP_dimer"/>
</dbReference>
<evidence type="ECO:0000256" key="12">
    <source>
        <dbReference type="ARBA" id="ARBA00023316"/>
    </source>
</evidence>
<keyword evidence="10 14" id="KW-1133">Transmembrane helix</keyword>
<evidence type="ECO:0000256" key="8">
    <source>
        <dbReference type="ARBA" id="ARBA00022960"/>
    </source>
</evidence>
<keyword evidence="17" id="KW-0132">Cell division</keyword>
<dbReference type="GO" id="GO:0071555">
    <property type="term" value="P:cell wall organization"/>
    <property type="evidence" value="ECO:0007669"/>
    <property type="project" value="UniProtKB-KW"/>
</dbReference>
<feature type="domain" description="Penicillin-binding protein dimerisation" evidence="16">
    <location>
        <begin position="67"/>
        <end position="310"/>
    </location>
</feature>
<dbReference type="STRING" id="531814.SAMN04487944_101489"/>
<keyword evidence="8" id="KW-0133">Cell shape</keyword>
<dbReference type="InterPro" id="IPR001460">
    <property type="entry name" value="PCN-bd_Tpept"/>
</dbReference>
<evidence type="ECO:0000259" key="15">
    <source>
        <dbReference type="Pfam" id="PF00905"/>
    </source>
</evidence>
<feature type="domain" description="Penicillin-binding protein transpeptidase" evidence="15">
    <location>
        <begin position="359"/>
        <end position="685"/>
    </location>
</feature>
<evidence type="ECO:0000313" key="17">
    <source>
        <dbReference type="EMBL" id="SER17115.1"/>
    </source>
</evidence>
<comment type="pathway">
    <text evidence="3">Cell wall biogenesis; peptidoglycan biosynthesis.</text>
</comment>
<keyword evidence="9" id="KW-0573">Peptidoglycan synthesis</keyword>
<name>A0A1H9M0Y3_9BACI</name>
<dbReference type="GO" id="GO:0009002">
    <property type="term" value="F:serine-type D-Ala-D-Ala carboxypeptidase activity"/>
    <property type="evidence" value="ECO:0007669"/>
    <property type="project" value="UniProtKB-EC"/>
</dbReference>
<comment type="similarity">
    <text evidence="4">Belongs to the transpeptidase family.</text>
</comment>
<evidence type="ECO:0000259" key="16">
    <source>
        <dbReference type="Pfam" id="PF03717"/>
    </source>
</evidence>
<sequence>MVNQNKLLNKRKKRKKKAQLPFRLNILFVAVFLVFSLLIVQLGVVQIINGEEAQRQIDQTENTPSEKPVPRGKMYDRDHELVLDNVAVKSITYTPPKNGDKALDRLKLAEKLAKYVTIIKDPAELEKVIKERDKKEYFYLLNSQEVADRLSDEEKELEAGERYQAELEKITEADLNTMEWSNELLNILAIKKELDSAYELSPHVIVNEGITDEEYAKVAEHLYDLPGIDAAIDWERNKVYGETLSSFLGNITSADEGIPRENEEFYLANGYTRNDRVGTSGLEQYYEHVLRGRKEQVQYTTDSNGNVISSEVVVEGQRGKDLVLTIDMDLQEAMDQIVEEELRNALASSNNNGYLEDAMAVMMNPQTGEILGMSAIRYDRENNEFLNNSYRVIYDAHAPGSSIKGATVLAGYQSGVITLNNNVLSESPIKIKGSEEKKSHRNLGSALNDLQALQESSNIYMMRIAIMMSGATYSYNEPLYNFDWDTFDELRYYYNQFGLGVETGIDMPFESIGVVGVPSNAGNLLDFSFGQFDTYTTLQLAQYVSTIANEGYRVKPHLLKEIREPGSNGEALGPVLEVKEPEVLNRVEMDSQYIDRVQEGFKRVFTQGTASGRWSGFPYEVVGKTGTAENPKYKDGQQVAYTENLTLVGYSPEENPEIAFAVVVPNNGGTSATQHPVHHEIGKRIVSKYYELKENNGNESEDSGETAVTE</sequence>
<dbReference type="GO" id="GO:0005886">
    <property type="term" value="C:plasma membrane"/>
    <property type="evidence" value="ECO:0007669"/>
    <property type="project" value="UniProtKB-SubCell"/>
</dbReference>
<evidence type="ECO:0000256" key="3">
    <source>
        <dbReference type="ARBA" id="ARBA00004752"/>
    </source>
</evidence>
<dbReference type="PANTHER" id="PTHR30627">
    <property type="entry name" value="PEPTIDOGLYCAN D,D-TRANSPEPTIDASE"/>
    <property type="match status" value="1"/>
</dbReference>
<dbReference type="InterPro" id="IPR036138">
    <property type="entry name" value="PBP_dimer_sf"/>
</dbReference>
<dbReference type="Gene3D" id="3.40.710.10">
    <property type="entry name" value="DD-peptidase/beta-lactamase superfamily"/>
    <property type="match status" value="1"/>
</dbReference>
<dbReference type="Proteomes" id="UP000199687">
    <property type="component" value="Unassembled WGS sequence"/>
</dbReference>
<keyword evidence="11 14" id="KW-0472">Membrane</keyword>
<evidence type="ECO:0000256" key="13">
    <source>
        <dbReference type="ARBA" id="ARBA00034000"/>
    </source>
</evidence>
<dbReference type="UniPathway" id="UPA00219"/>
<organism evidence="17 18">
    <name type="scientific">Gracilibacillus ureilyticus</name>
    <dbReference type="NCBI Taxonomy" id="531814"/>
    <lineage>
        <taxon>Bacteria</taxon>
        <taxon>Bacillati</taxon>
        <taxon>Bacillota</taxon>
        <taxon>Bacilli</taxon>
        <taxon>Bacillales</taxon>
        <taxon>Bacillaceae</taxon>
        <taxon>Gracilibacillus</taxon>
    </lineage>
</organism>
<evidence type="ECO:0000256" key="2">
    <source>
        <dbReference type="ARBA" id="ARBA00004236"/>
    </source>
</evidence>
<dbReference type="Gene3D" id="1.10.10.1230">
    <property type="entry name" value="Penicillin-binding protein, N-terminal non-catalytic domain, head sub-domain"/>
    <property type="match status" value="1"/>
</dbReference>